<dbReference type="InterPro" id="IPR040255">
    <property type="entry name" value="Non-specific_endonuclease"/>
</dbReference>
<dbReference type="EMBL" id="CAJVPL010001784">
    <property type="protein sequence ID" value="CAG8587402.1"/>
    <property type="molecule type" value="Genomic_DNA"/>
</dbReference>
<keyword evidence="5 10" id="KW-0255">Endonuclease</keyword>
<dbReference type="SMART" id="SM00477">
    <property type="entry name" value="NUC"/>
    <property type="match status" value="1"/>
</dbReference>
<dbReference type="SMART" id="SM00892">
    <property type="entry name" value="Endonuclease_NS"/>
    <property type="match status" value="1"/>
</dbReference>
<evidence type="ECO:0000259" key="11">
    <source>
        <dbReference type="SMART" id="SM00477"/>
    </source>
</evidence>
<dbReference type="PANTHER" id="PTHR13966">
    <property type="entry name" value="ENDONUCLEASE RELATED"/>
    <property type="match status" value="1"/>
</dbReference>
<gene>
    <name evidence="13" type="ORF">AGERDE_LOCUS8432</name>
</gene>
<dbReference type="OrthoDB" id="5418055at2759"/>
<dbReference type="InterPro" id="IPR018524">
    <property type="entry name" value="DNA/RNA_endonuclease_AS"/>
</dbReference>
<dbReference type="GO" id="GO:0005634">
    <property type="term" value="C:nucleus"/>
    <property type="evidence" value="ECO:0007669"/>
    <property type="project" value="TreeGrafter"/>
</dbReference>
<feature type="domain" description="ENPP1-3/EXOG-like endonuclease/phosphodiesterase" evidence="11">
    <location>
        <begin position="43"/>
        <end position="249"/>
    </location>
</feature>
<dbReference type="AlphaFoldDB" id="A0A9N9G9Z7"/>
<comment type="caution">
    <text evidence="13">The sequence shown here is derived from an EMBL/GenBank/DDBJ whole genome shotgun (WGS) entry which is preliminary data.</text>
</comment>
<sequence>MSRRTFERVVFVTLGALAQKIRAAKESILPFGFPELHISARITANFATQIGWVAEHITNETLKRGDGVERSKSHFKEDTNIPEKFRAMLKDYFKSGYDRGHLVPAGDVKFSQEAMDETFFLTNISPQVGDGFNRDYWSLLEEFCRRLVSKQGFKDVYVFSGPLYLPKQEDDGKWYVKYEVIGQGHNVAVPNHFFKVILATRDNQKYALGAFILPNSPIPNSVPLQRHEVPLDVIERAAGLTFFELLDKETMVPLCIATSCVLVANPKYLQERQSVPENS</sequence>
<dbReference type="GO" id="GO:0046872">
    <property type="term" value="F:metal ion binding"/>
    <property type="evidence" value="ECO:0007669"/>
    <property type="project" value="UniProtKB-KW"/>
</dbReference>
<dbReference type="CDD" id="cd00091">
    <property type="entry name" value="NUC"/>
    <property type="match status" value="1"/>
</dbReference>
<evidence type="ECO:0000256" key="7">
    <source>
        <dbReference type="ARBA" id="ARBA00022842"/>
    </source>
</evidence>
<evidence type="ECO:0000256" key="8">
    <source>
        <dbReference type="PIRSR" id="PIRSR640255-1"/>
    </source>
</evidence>
<comment type="similarity">
    <text evidence="2 10">Belongs to the DNA/RNA non-specific endonuclease family.</text>
</comment>
<keyword evidence="7" id="KW-0460">Magnesium</keyword>
<proteinExistence type="inferred from homology"/>
<dbReference type="Gene3D" id="3.40.570.10">
    <property type="entry name" value="Extracellular Endonuclease, subunit A"/>
    <property type="match status" value="1"/>
</dbReference>
<dbReference type="GO" id="GO:0005743">
    <property type="term" value="C:mitochondrial inner membrane"/>
    <property type="evidence" value="ECO:0007669"/>
    <property type="project" value="TreeGrafter"/>
</dbReference>
<evidence type="ECO:0000256" key="2">
    <source>
        <dbReference type="ARBA" id="ARBA00010052"/>
    </source>
</evidence>
<keyword evidence="14" id="KW-1185">Reference proteome</keyword>
<dbReference type="EC" id="3.1.30.-" evidence="10"/>
<organism evidence="13 14">
    <name type="scientific">Ambispora gerdemannii</name>
    <dbReference type="NCBI Taxonomy" id="144530"/>
    <lineage>
        <taxon>Eukaryota</taxon>
        <taxon>Fungi</taxon>
        <taxon>Fungi incertae sedis</taxon>
        <taxon>Mucoromycota</taxon>
        <taxon>Glomeromycotina</taxon>
        <taxon>Glomeromycetes</taxon>
        <taxon>Archaeosporales</taxon>
        <taxon>Ambisporaceae</taxon>
        <taxon>Ambispora</taxon>
    </lineage>
</organism>
<dbReference type="PROSITE" id="PS01070">
    <property type="entry name" value="NUCLEASE_NON_SPEC"/>
    <property type="match status" value="1"/>
</dbReference>
<keyword evidence="4 9" id="KW-0479">Metal-binding</keyword>
<evidence type="ECO:0000256" key="4">
    <source>
        <dbReference type="ARBA" id="ARBA00022723"/>
    </source>
</evidence>
<evidence type="ECO:0000256" key="1">
    <source>
        <dbReference type="ARBA" id="ARBA00001946"/>
    </source>
</evidence>
<dbReference type="InterPro" id="IPR001604">
    <property type="entry name" value="Endo_G_ENPP1-like_dom"/>
</dbReference>
<dbReference type="SUPFAM" id="SSF54060">
    <property type="entry name" value="His-Me finger endonucleases"/>
    <property type="match status" value="1"/>
</dbReference>
<dbReference type="GO" id="GO:0000014">
    <property type="term" value="F:single-stranded DNA endodeoxyribonuclease activity"/>
    <property type="evidence" value="ECO:0007669"/>
    <property type="project" value="TreeGrafter"/>
</dbReference>
<dbReference type="GO" id="GO:0003676">
    <property type="term" value="F:nucleic acid binding"/>
    <property type="evidence" value="ECO:0007669"/>
    <property type="project" value="InterPro"/>
</dbReference>
<evidence type="ECO:0000313" key="13">
    <source>
        <dbReference type="EMBL" id="CAG8587402.1"/>
    </source>
</evidence>
<dbReference type="InterPro" id="IPR044925">
    <property type="entry name" value="His-Me_finger_sf"/>
</dbReference>
<evidence type="ECO:0000313" key="14">
    <source>
        <dbReference type="Proteomes" id="UP000789831"/>
    </source>
</evidence>
<feature type="domain" description="DNA/RNA non-specific endonuclease/pyrophosphatase/phosphodiesterase" evidence="12">
    <location>
        <begin position="38"/>
        <end position="249"/>
    </location>
</feature>
<reference evidence="13" key="1">
    <citation type="submission" date="2021-06" db="EMBL/GenBank/DDBJ databases">
        <authorList>
            <person name="Kallberg Y."/>
            <person name="Tangrot J."/>
            <person name="Rosling A."/>
        </authorList>
    </citation>
    <scope>NUCLEOTIDE SEQUENCE</scope>
    <source>
        <strain evidence="13">MT106</strain>
    </source>
</reference>
<accession>A0A9N9G9Z7</accession>
<comment type="cofactor">
    <cofactor evidence="1 10">
        <name>Mg(2+)</name>
        <dbReference type="ChEBI" id="CHEBI:18420"/>
    </cofactor>
</comment>
<dbReference type="Pfam" id="PF01223">
    <property type="entry name" value="Endonuclease_NS"/>
    <property type="match status" value="1"/>
</dbReference>
<dbReference type="InterPro" id="IPR044929">
    <property type="entry name" value="DNA/RNA_non-sp_Endonuclease_sf"/>
</dbReference>
<dbReference type="GO" id="GO:0004521">
    <property type="term" value="F:RNA endonuclease activity"/>
    <property type="evidence" value="ECO:0007669"/>
    <property type="project" value="TreeGrafter"/>
</dbReference>
<dbReference type="InterPro" id="IPR020821">
    <property type="entry name" value="ENPP1-3/EXOG-like_nuc-like"/>
</dbReference>
<evidence type="ECO:0000256" key="10">
    <source>
        <dbReference type="RuleBase" id="RU366055"/>
    </source>
</evidence>
<dbReference type="GO" id="GO:0006309">
    <property type="term" value="P:apoptotic DNA fragmentation"/>
    <property type="evidence" value="ECO:0007669"/>
    <property type="project" value="TreeGrafter"/>
</dbReference>
<keyword evidence="6 10" id="KW-0378">Hydrolase</keyword>
<evidence type="ECO:0000259" key="12">
    <source>
        <dbReference type="SMART" id="SM00892"/>
    </source>
</evidence>
<evidence type="ECO:0000256" key="6">
    <source>
        <dbReference type="ARBA" id="ARBA00022801"/>
    </source>
</evidence>
<dbReference type="Proteomes" id="UP000789831">
    <property type="component" value="Unassembled WGS sequence"/>
</dbReference>
<feature type="active site" description="Proton acceptor" evidence="8">
    <location>
        <position position="101"/>
    </location>
</feature>
<keyword evidence="3 10" id="KW-0540">Nuclease</keyword>
<evidence type="ECO:0000256" key="9">
    <source>
        <dbReference type="PIRSR" id="PIRSR640255-2"/>
    </source>
</evidence>
<evidence type="ECO:0000256" key="5">
    <source>
        <dbReference type="ARBA" id="ARBA00022759"/>
    </source>
</evidence>
<dbReference type="PANTHER" id="PTHR13966:SF5">
    <property type="entry name" value="ENDONUCLEASE G, MITOCHONDRIAL"/>
    <property type="match status" value="1"/>
</dbReference>
<protein>
    <recommendedName>
        <fullName evidence="10">Endonuclease</fullName>
        <ecNumber evidence="10">3.1.30.-</ecNumber>
    </recommendedName>
</protein>
<name>A0A9N9G9Z7_9GLOM</name>
<evidence type="ECO:0000256" key="3">
    <source>
        <dbReference type="ARBA" id="ARBA00022722"/>
    </source>
</evidence>
<feature type="binding site" evidence="9">
    <location>
        <position position="133"/>
    </location>
    <ligand>
        <name>Mg(2+)</name>
        <dbReference type="ChEBI" id="CHEBI:18420"/>
        <note>catalytic</note>
    </ligand>
</feature>